<organism evidence="2 3">
    <name type="scientific">Trifolium medium</name>
    <dbReference type="NCBI Taxonomy" id="97028"/>
    <lineage>
        <taxon>Eukaryota</taxon>
        <taxon>Viridiplantae</taxon>
        <taxon>Streptophyta</taxon>
        <taxon>Embryophyta</taxon>
        <taxon>Tracheophyta</taxon>
        <taxon>Spermatophyta</taxon>
        <taxon>Magnoliopsida</taxon>
        <taxon>eudicotyledons</taxon>
        <taxon>Gunneridae</taxon>
        <taxon>Pentapetalae</taxon>
        <taxon>rosids</taxon>
        <taxon>fabids</taxon>
        <taxon>Fabales</taxon>
        <taxon>Fabaceae</taxon>
        <taxon>Papilionoideae</taxon>
        <taxon>50 kb inversion clade</taxon>
        <taxon>NPAAA clade</taxon>
        <taxon>Hologalegina</taxon>
        <taxon>IRL clade</taxon>
        <taxon>Trifolieae</taxon>
        <taxon>Trifolium</taxon>
    </lineage>
</organism>
<evidence type="ECO:0000313" key="2">
    <source>
        <dbReference type="EMBL" id="MCI66827.1"/>
    </source>
</evidence>
<evidence type="ECO:0000256" key="1">
    <source>
        <dbReference type="SAM" id="MobiDB-lite"/>
    </source>
</evidence>
<protein>
    <submittedName>
        <fullName evidence="2">Uncharacterized protein</fullName>
    </submittedName>
</protein>
<name>A0A392U240_9FABA</name>
<reference evidence="2 3" key="1">
    <citation type="journal article" date="2018" name="Front. Plant Sci.">
        <title>Red Clover (Trifolium pratense) and Zigzag Clover (T. medium) - A Picture of Genomic Similarities and Differences.</title>
        <authorList>
            <person name="Dluhosova J."/>
            <person name="Istvanek J."/>
            <person name="Nedelnik J."/>
            <person name="Repkova J."/>
        </authorList>
    </citation>
    <scope>NUCLEOTIDE SEQUENCE [LARGE SCALE GENOMIC DNA]</scope>
    <source>
        <strain evidence="3">cv. 10/8</strain>
        <tissue evidence="2">Leaf</tissue>
    </source>
</reference>
<feature type="compositionally biased region" description="Polar residues" evidence="1">
    <location>
        <begin position="10"/>
        <end position="19"/>
    </location>
</feature>
<dbReference type="Proteomes" id="UP000265520">
    <property type="component" value="Unassembled WGS sequence"/>
</dbReference>
<sequence length="74" mass="7797">SCNAAHRESQPSLAQNLNNGAAGGCEVEPDAAPAVLLAVVLLLPRLPVNPSLPSGKMYDLEVVQQWISHLCPPQ</sequence>
<feature type="non-terminal residue" evidence="2">
    <location>
        <position position="1"/>
    </location>
</feature>
<feature type="region of interest" description="Disordered" evidence="1">
    <location>
        <begin position="1"/>
        <end position="22"/>
    </location>
</feature>
<proteinExistence type="predicted"/>
<keyword evidence="3" id="KW-1185">Reference proteome</keyword>
<evidence type="ECO:0000313" key="3">
    <source>
        <dbReference type="Proteomes" id="UP000265520"/>
    </source>
</evidence>
<dbReference type="EMBL" id="LXQA010703111">
    <property type="protein sequence ID" value="MCI66827.1"/>
    <property type="molecule type" value="Genomic_DNA"/>
</dbReference>
<dbReference type="AlphaFoldDB" id="A0A392U240"/>
<comment type="caution">
    <text evidence="2">The sequence shown here is derived from an EMBL/GenBank/DDBJ whole genome shotgun (WGS) entry which is preliminary data.</text>
</comment>
<accession>A0A392U240</accession>